<sequence>MMKYRQFSGFSFLICFLLLNLNVLILAKEEQETKKDVFPLWEQIMANLPVDEFTNDNFHIDSSTTQELTNWTKETAKKCLKGKAKTVDFSPPESAESLVNQMRHKNRPLHNSHHNVEEQQFYTTADKQIEIEKILLILDNIYDTVEEVSYFRTEEDFIPNAPEYKAPLQIILSSLTIRSVQTFDNYILPTACSTTNSSFHRYADRSIFYNSLSAGLSSAVITNVSRGLKTDVLIDIISTLALQLHMVKSIASLAGLDTNDDAARTLIYLCIVSDGMKSSIAGTAKELAMILMRKMVVDKIPTSVLKSINKRVAMKLLSKEVGENTLINFSLVIPYVGELVTFISDSLATYSIGQVAKYVFCPIDYPNETENSDTSKPPPPYPGRIEL</sequence>
<feature type="compositionally biased region" description="Pro residues" evidence="1">
    <location>
        <begin position="376"/>
        <end position="387"/>
    </location>
</feature>
<protein>
    <submittedName>
        <fullName evidence="3">Uncharacterized protein</fullName>
    </submittedName>
</protein>
<dbReference type="STRING" id="658196.A0A397TM11"/>
<comment type="caution">
    <text evidence="3">The sequence shown here is derived from an EMBL/GenBank/DDBJ whole genome shotgun (WGS) entry which is preliminary data.</text>
</comment>
<reference evidence="3 4" key="1">
    <citation type="submission" date="2018-06" db="EMBL/GenBank/DDBJ databases">
        <title>Comparative genomics reveals the genomic features of Rhizophagus irregularis, R. cerebriforme, R. diaphanum and Gigaspora rosea, and their symbiotic lifestyle signature.</title>
        <authorList>
            <person name="Morin E."/>
            <person name="San Clemente H."/>
            <person name="Chen E.C.H."/>
            <person name="De La Providencia I."/>
            <person name="Hainaut M."/>
            <person name="Kuo A."/>
            <person name="Kohler A."/>
            <person name="Murat C."/>
            <person name="Tang N."/>
            <person name="Roy S."/>
            <person name="Loubradou J."/>
            <person name="Henrissat B."/>
            <person name="Grigoriev I.V."/>
            <person name="Corradi N."/>
            <person name="Roux C."/>
            <person name="Martin F.M."/>
        </authorList>
    </citation>
    <scope>NUCLEOTIDE SEQUENCE [LARGE SCALE GENOMIC DNA]</scope>
    <source>
        <strain evidence="3 4">DAOM 227022</strain>
    </source>
</reference>
<evidence type="ECO:0000313" key="3">
    <source>
        <dbReference type="EMBL" id="RIA98419.1"/>
    </source>
</evidence>
<evidence type="ECO:0000256" key="1">
    <source>
        <dbReference type="SAM" id="MobiDB-lite"/>
    </source>
</evidence>
<feature type="chain" id="PRO_5017469835" evidence="2">
    <location>
        <begin position="28"/>
        <end position="387"/>
    </location>
</feature>
<name>A0A397TM11_9GLOM</name>
<gene>
    <name evidence="3" type="ORF">C1645_731644</name>
</gene>
<evidence type="ECO:0000313" key="4">
    <source>
        <dbReference type="Proteomes" id="UP000265703"/>
    </source>
</evidence>
<feature type="signal peptide" evidence="2">
    <location>
        <begin position="1"/>
        <end position="27"/>
    </location>
</feature>
<feature type="region of interest" description="Disordered" evidence="1">
    <location>
        <begin position="368"/>
        <end position="387"/>
    </location>
</feature>
<dbReference type="AlphaFoldDB" id="A0A397TM11"/>
<dbReference type="EMBL" id="QKYT01000015">
    <property type="protein sequence ID" value="RIA98419.1"/>
    <property type="molecule type" value="Genomic_DNA"/>
</dbReference>
<dbReference type="OrthoDB" id="2432893at2759"/>
<keyword evidence="2" id="KW-0732">Signal</keyword>
<keyword evidence="4" id="KW-1185">Reference proteome</keyword>
<evidence type="ECO:0000256" key="2">
    <source>
        <dbReference type="SAM" id="SignalP"/>
    </source>
</evidence>
<accession>A0A397TM11</accession>
<proteinExistence type="predicted"/>
<dbReference type="Proteomes" id="UP000265703">
    <property type="component" value="Unassembled WGS sequence"/>
</dbReference>
<organism evidence="3 4">
    <name type="scientific">Glomus cerebriforme</name>
    <dbReference type="NCBI Taxonomy" id="658196"/>
    <lineage>
        <taxon>Eukaryota</taxon>
        <taxon>Fungi</taxon>
        <taxon>Fungi incertae sedis</taxon>
        <taxon>Mucoromycota</taxon>
        <taxon>Glomeromycotina</taxon>
        <taxon>Glomeromycetes</taxon>
        <taxon>Glomerales</taxon>
        <taxon>Glomeraceae</taxon>
        <taxon>Glomus</taxon>
    </lineage>
</organism>